<comment type="cofactor">
    <cofactor evidence="2">
        <name>Mn(2+)</name>
        <dbReference type="ChEBI" id="CHEBI:29035"/>
    </cofactor>
</comment>
<evidence type="ECO:0000256" key="11">
    <source>
        <dbReference type="ARBA" id="ARBA00023052"/>
    </source>
</evidence>
<reference evidence="13 14" key="1">
    <citation type="submission" date="2020-12" db="EMBL/GenBank/DDBJ databases">
        <title>Bacterial novel species Pedobacter sp. SD-b isolated from soil.</title>
        <authorList>
            <person name="Jung H.-Y."/>
        </authorList>
    </citation>
    <scope>NUCLEOTIDE SEQUENCE [LARGE SCALE GENOMIC DNA]</scope>
    <source>
        <strain evidence="13 14">SD-b</strain>
    </source>
</reference>
<evidence type="ECO:0000256" key="4">
    <source>
        <dbReference type="ARBA" id="ARBA00001964"/>
    </source>
</evidence>
<feature type="domain" description="Transketolase-like pyrimidine-binding" evidence="12">
    <location>
        <begin position="308"/>
        <end position="471"/>
    </location>
</feature>
<dbReference type="InterPro" id="IPR005475">
    <property type="entry name" value="Transketolase-like_Pyr-bd"/>
</dbReference>
<comment type="cofactor">
    <cofactor evidence="1">
        <name>Ca(2+)</name>
        <dbReference type="ChEBI" id="CHEBI:29108"/>
    </cofactor>
</comment>
<protein>
    <submittedName>
        <fullName evidence="13">Transketolase</fullName>
        <ecNumber evidence="13">2.2.1.1</ecNumber>
    </submittedName>
</protein>
<dbReference type="CDD" id="cd07033">
    <property type="entry name" value="TPP_PYR_DXS_TK_like"/>
    <property type="match status" value="1"/>
</dbReference>
<comment type="cofactor">
    <cofactor evidence="4">
        <name>thiamine diphosphate</name>
        <dbReference type="ChEBI" id="CHEBI:58937"/>
    </cofactor>
</comment>
<keyword evidence="10" id="KW-0460">Magnesium</keyword>
<evidence type="ECO:0000256" key="5">
    <source>
        <dbReference type="ARBA" id="ARBA00007131"/>
    </source>
</evidence>
<dbReference type="Gene3D" id="3.40.50.920">
    <property type="match status" value="1"/>
</dbReference>
<dbReference type="SUPFAM" id="SSF52922">
    <property type="entry name" value="TK C-terminal domain-like"/>
    <property type="match status" value="1"/>
</dbReference>
<dbReference type="SUPFAM" id="SSF52518">
    <property type="entry name" value="Thiamin diphosphate-binding fold (THDP-binding)"/>
    <property type="match status" value="2"/>
</dbReference>
<evidence type="ECO:0000256" key="6">
    <source>
        <dbReference type="ARBA" id="ARBA00011738"/>
    </source>
</evidence>
<dbReference type="NCBIfam" id="NF004559">
    <property type="entry name" value="PRK05899.2-5"/>
    <property type="match status" value="1"/>
</dbReference>
<proteinExistence type="inferred from homology"/>
<keyword evidence="14" id="KW-1185">Reference proteome</keyword>
<comment type="similarity">
    <text evidence="5">Belongs to the transketolase family.</text>
</comment>
<dbReference type="Pfam" id="PF00456">
    <property type="entry name" value="Transketolase_N"/>
    <property type="match status" value="1"/>
</dbReference>
<evidence type="ECO:0000313" key="14">
    <source>
        <dbReference type="Proteomes" id="UP000660024"/>
    </source>
</evidence>
<dbReference type="InterPro" id="IPR020826">
    <property type="entry name" value="Transketolase_BS"/>
</dbReference>
<dbReference type="EC" id="2.2.1.1" evidence="13"/>
<evidence type="ECO:0000256" key="7">
    <source>
        <dbReference type="ARBA" id="ARBA00022679"/>
    </source>
</evidence>
<keyword evidence="9" id="KW-0106">Calcium</keyword>
<dbReference type="InterPro" id="IPR005474">
    <property type="entry name" value="Transketolase_N"/>
</dbReference>
<name>A0ABS1BHM9_9SPHI</name>
<keyword evidence="11" id="KW-0786">Thiamine pyrophosphate</keyword>
<dbReference type="Proteomes" id="UP000660024">
    <property type="component" value="Unassembled WGS sequence"/>
</dbReference>
<keyword evidence="7 13" id="KW-0808">Transferase</keyword>
<dbReference type="PANTHER" id="PTHR43195">
    <property type="entry name" value="TRANSKETOLASE"/>
    <property type="match status" value="1"/>
</dbReference>
<dbReference type="InterPro" id="IPR029061">
    <property type="entry name" value="THDP-binding"/>
</dbReference>
<comment type="subunit">
    <text evidence="6">Homodimer.</text>
</comment>
<dbReference type="SMART" id="SM00861">
    <property type="entry name" value="Transket_pyr"/>
    <property type="match status" value="1"/>
</dbReference>
<evidence type="ECO:0000313" key="13">
    <source>
        <dbReference type="EMBL" id="MBK0381866.1"/>
    </source>
</evidence>
<evidence type="ECO:0000256" key="3">
    <source>
        <dbReference type="ARBA" id="ARBA00001946"/>
    </source>
</evidence>
<dbReference type="InterPro" id="IPR051424">
    <property type="entry name" value="Transketolase-like"/>
</dbReference>
<accession>A0ABS1BHM9</accession>
<dbReference type="Gene3D" id="3.40.50.970">
    <property type="match status" value="2"/>
</dbReference>
<evidence type="ECO:0000256" key="8">
    <source>
        <dbReference type="ARBA" id="ARBA00022723"/>
    </source>
</evidence>
<dbReference type="Pfam" id="PF02779">
    <property type="entry name" value="Transket_pyr"/>
    <property type="match status" value="1"/>
</dbReference>
<comment type="caution">
    <text evidence="13">The sequence shown here is derived from an EMBL/GenBank/DDBJ whole genome shotgun (WGS) entry which is preliminary data.</text>
</comment>
<dbReference type="InterPro" id="IPR009014">
    <property type="entry name" value="Transketo_C/PFOR_II"/>
</dbReference>
<dbReference type="PROSITE" id="PS00802">
    <property type="entry name" value="TRANSKETOLASE_2"/>
    <property type="match status" value="1"/>
</dbReference>
<organism evidence="13 14">
    <name type="scientific">Pedobacter segetis</name>
    <dbReference type="NCBI Taxonomy" id="2793069"/>
    <lineage>
        <taxon>Bacteria</taxon>
        <taxon>Pseudomonadati</taxon>
        <taxon>Bacteroidota</taxon>
        <taxon>Sphingobacteriia</taxon>
        <taxon>Sphingobacteriales</taxon>
        <taxon>Sphingobacteriaceae</taxon>
        <taxon>Pedobacter</taxon>
    </lineage>
</organism>
<dbReference type="PANTHER" id="PTHR43195:SF1">
    <property type="entry name" value="FI06132P-RELATED"/>
    <property type="match status" value="1"/>
</dbReference>
<dbReference type="CDD" id="cd02012">
    <property type="entry name" value="TPP_TK"/>
    <property type="match status" value="1"/>
</dbReference>
<dbReference type="Pfam" id="PF02780">
    <property type="entry name" value="Transketolase_C"/>
    <property type="match status" value="1"/>
</dbReference>
<sequence length="613" mass="67451">MKNIESIKEKAKLVRKWCMVSTTEAGSGHPTSCLSIADVTTVLFDKYLKYDLSAPLNKYNDRFVLSKGHAAPLLYTLFGIAGAYPLESLRTLRKFGSQFEGHPVPKFKFTEAATGSLGQGLSVGAGLALIGKREKLPYKTYVVLGDGELAEGQVWEAANFASYHHLDNLIAILDINRLAQSGETMFGHHLKEYADRFKAFGFEVIEIDGHDLEEIDKALQKAHSNTNGKPVAIVAETIKGKGVSFLEDKEGWHGKPLNTDQLKTALKELGEVDDSLRFELKMTEKTEVTKNPLEQTFSKLKFDKNKEYATREVFGEVFTELGKSNLNLYGLDGDVKNSTYTLDFYKAYPERFVECFIAEQNMVSVAAGLSRIGKIPFVATFAAFFTRAADQIRMARVSESNIKFIGSHVGVSIGEDGPSQMGLEDIAFFGAEPDIIILQPSDAVSTSKLVPLMINHQGISYMRTLRPKTPIFYDESEVFKIGGSKTLRKSKKDGLTVAATGITVIEAITAAEELKKENINIRVVDCYSINPVDAATLKECVSETEKPIIITVEDHYEHGGFGDFVSSALAKENLEVVKLAVSKISSSGEKSQLLSAAQIDAAHIIKTVKKLLK</sequence>
<evidence type="ECO:0000259" key="12">
    <source>
        <dbReference type="SMART" id="SM00861"/>
    </source>
</evidence>
<dbReference type="InterPro" id="IPR033248">
    <property type="entry name" value="Transketolase_C"/>
</dbReference>
<comment type="cofactor">
    <cofactor evidence="3">
        <name>Mg(2+)</name>
        <dbReference type="ChEBI" id="CHEBI:18420"/>
    </cofactor>
</comment>
<dbReference type="RefSeq" id="WP_200584651.1">
    <property type="nucleotide sequence ID" value="NZ_JAEHFY010000003.1"/>
</dbReference>
<keyword evidence="8" id="KW-0479">Metal-binding</keyword>
<gene>
    <name evidence="13" type="ORF">I5M32_02745</name>
</gene>
<dbReference type="GO" id="GO:0004802">
    <property type="term" value="F:transketolase activity"/>
    <property type="evidence" value="ECO:0007669"/>
    <property type="project" value="UniProtKB-EC"/>
</dbReference>
<dbReference type="EMBL" id="JAEHFY010000003">
    <property type="protein sequence ID" value="MBK0381866.1"/>
    <property type="molecule type" value="Genomic_DNA"/>
</dbReference>
<evidence type="ECO:0000256" key="2">
    <source>
        <dbReference type="ARBA" id="ARBA00001936"/>
    </source>
</evidence>
<evidence type="ECO:0000256" key="10">
    <source>
        <dbReference type="ARBA" id="ARBA00022842"/>
    </source>
</evidence>
<evidence type="ECO:0000256" key="9">
    <source>
        <dbReference type="ARBA" id="ARBA00022837"/>
    </source>
</evidence>
<evidence type="ECO:0000256" key="1">
    <source>
        <dbReference type="ARBA" id="ARBA00001913"/>
    </source>
</evidence>